<dbReference type="GO" id="GO:0005829">
    <property type="term" value="C:cytosol"/>
    <property type="evidence" value="ECO:0007669"/>
    <property type="project" value="TreeGrafter"/>
</dbReference>
<feature type="region of interest" description="Disordered" evidence="9">
    <location>
        <begin position="456"/>
        <end position="479"/>
    </location>
</feature>
<dbReference type="Proteomes" id="UP000835052">
    <property type="component" value="Unassembled WGS sequence"/>
</dbReference>
<dbReference type="InterPro" id="IPR011009">
    <property type="entry name" value="Kinase-like_dom_sf"/>
</dbReference>
<dbReference type="EMBL" id="CAJGYM010000006">
    <property type="protein sequence ID" value="CAD6187484.1"/>
    <property type="molecule type" value="Genomic_DNA"/>
</dbReference>
<evidence type="ECO:0000313" key="11">
    <source>
        <dbReference type="EMBL" id="CAD6187484.1"/>
    </source>
</evidence>
<proteinExistence type="inferred from homology"/>
<dbReference type="GO" id="GO:0030424">
    <property type="term" value="C:axon"/>
    <property type="evidence" value="ECO:0007669"/>
    <property type="project" value="TreeGrafter"/>
</dbReference>
<accession>A0A8S1GWU6</accession>
<dbReference type="InterPro" id="IPR000719">
    <property type="entry name" value="Prot_kinase_dom"/>
</dbReference>
<dbReference type="GO" id="GO:0032436">
    <property type="term" value="P:positive regulation of proteasomal ubiquitin-dependent protein catabolic process"/>
    <property type="evidence" value="ECO:0007669"/>
    <property type="project" value="TreeGrafter"/>
</dbReference>
<comment type="similarity">
    <text evidence="1">Belongs to the protein kinase superfamily. CMGC Ser/Thr protein kinase family. GSK-3 subfamily.</text>
</comment>
<evidence type="ECO:0000256" key="7">
    <source>
        <dbReference type="PROSITE-ProRule" id="PRU10141"/>
    </source>
</evidence>
<evidence type="ECO:0000313" key="12">
    <source>
        <dbReference type="Proteomes" id="UP000835052"/>
    </source>
</evidence>
<keyword evidence="5" id="KW-0418">Kinase</keyword>
<dbReference type="GO" id="GO:0090090">
    <property type="term" value="P:negative regulation of canonical Wnt signaling pathway"/>
    <property type="evidence" value="ECO:0007669"/>
    <property type="project" value="TreeGrafter"/>
</dbReference>
<dbReference type="InterPro" id="IPR008271">
    <property type="entry name" value="Ser/Thr_kinase_AS"/>
</dbReference>
<dbReference type="Gene3D" id="1.10.510.10">
    <property type="entry name" value="Transferase(Phosphotransferase) domain 1"/>
    <property type="match status" value="1"/>
</dbReference>
<dbReference type="SMART" id="SM00220">
    <property type="entry name" value="S_TKc"/>
    <property type="match status" value="1"/>
</dbReference>
<dbReference type="Gene3D" id="3.30.200.20">
    <property type="entry name" value="Phosphorylase Kinase, domain 1"/>
    <property type="match status" value="1"/>
</dbReference>
<dbReference type="InterPro" id="IPR039192">
    <property type="entry name" value="STKc_GSK3"/>
</dbReference>
<name>A0A8S1GWU6_9PELO</name>
<dbReference type="Pfam" id="PF00069">
    <property type="entry name" value="Pkinase"/>
    <property type="match status" value="1"/>
</dbReference>
<reference evidence="11" key="1">
    <citation type="submission" date="2020-10" db="EMBL/GenBank/DDBJ databases">
        <authorList>
            <person name="Kikuchi T."/>
        </authorList>
    </citation>
    <scope>NUCLEOTIDE SEQUENCE</scope>
    <source>
        <strain evidence="11">NKZ352</strain>
    </source>
</reference>
<feature type="compositionally biased region" description="Basic residues" evidence="9">
    <location>
        <begin position="468"/>
        <end position="479"/>
    </location>
</feature>
<dbReference type="InterPro" id="IPR050591">
    <property type="entry name" value="GSK-3"/>
</dbReference>
<dbReference type="PROSITE" id="PS00108">
    <property type="entry name" value="PROTEIN_KINASE_ST"/>
    <property type="match status" value="1"/>
</dbReference>
<dbReference type="FunFam" id="1.10.510.10:FF:000624">
    <property type="entry name" value="Mitogen-activated protein kinase"/>
    <property type="match status" value="1"/>
</dbReference>
<dbReference type="GO" id="GO:0004674">
    <property type="term" value="F:protein serine/threonine kinase activity"/>
    <property type="evidence" value="ECO:0007669"/>
    <property type="project" value="UniProtKB-KW"/>
</dbReference>
<gene>
    <name evidence="11" type="ORF">CAUJ_LOCUS3403</name>
</gene>
<evidence type="ECO:0000256" key="8">
    <source>
        <dbReference type="RuleBase" id="RU000304"/>
    </source>
</evidence>
<evidence type="ECO:0000256" key="3">
    <source>
        <dbReference type="ARBA" id="ARBA00022679"/>
    </source>
</evidence>
<dbReference type="InterPro" id="IPR017441">
    <property type="entry name" value="Protein_kinase_ATP_BS"/>
</dbReference>
<evidence type="ECO:0000256" key="9">
    <source>
        <dbReference type="SAM" id="MobiDB-lite"/>
    </source>
</evidence>
<dbReference type="SUPFAM" id="SSF56112">
    <property type="entry name" value="Protein kinase-like (PK-like)"/>
    <property type="match status" value="1"/>
</dbReference>
<dbReference type="GO" id="GO:0005634">
    <property type="term" value="C:nucleus"/>
    <property type="evidence" value="ECO:0007669"/>
    <property type="project" value="TreeGrafter"/>
</dbReference>
<comment type="caution">
    <text evidence="11">The sequence shown here is derived from an EMBL/GenBank/DDBJ whole genome shotgun (WGS) entry which is preliminary data.</text>
</comment>
<dbReference type="PROSITE" id="PS00107">
    <property type="entry name" value="PROTEIN_KINASE_ATP"/>
    <property type="match status" value="1"/>
</dbReference>
<dbReference type="PANTHER" id="PTHR24057">
    <property type="entry name" value="GLYCOGEN SYNTHASE KINASE-3 ALPHA"/>
    <property type="match status" value="1"/>
</dbReference>
<keyword evidence="2 8" id="KW-0723">Serine/threonine-protein kinase</keyword>
<evidence type="ECO:0000256" key="2">
    <source>
        <dbReference type="ARBA" id="ARBA00022527"/>
    </source>
</evidence>
<dbReference type="GO" id="GO:0030154">
    <property type="term" value="P:cell differentiation"/>
    <property type="evidence" value="ECO:0007669"/>
    <property type="project" value="TreeGrafter"/>
</dbReference>
<keyword evidence="6 7" id="KW-0067">ATP-binding</keyword>
<evidence type="ECO:0000256" key="5">
    <source>
        <dbReference type="ARBA" id="ARBA00022777"/>
    </source>
</evidence>
<dbReference type="GO" id="GO:0070507">
    <property type="term" value="P:regulation of microtubule cytoskeleton organization"/>
    <property type="evidence" value="ECO:0007669"/>
    <property type="project" value="TreeGrafter"/>
</dbReference>
<evidence type="ECO:0000256" key="1">
    <source>
        <dbReference type="ARBA" id="ARBA00005527"/>
    </source>
</evidence>
<evidence type="ECO:0000256" key="4">
    <source>
        <dbReference type="ARBA" id="ARBA00022741"/>
    </source>
</evidence>
<protein>
    <recommendedName>
        <fullName evidence="10">Protein kinase domain-containing protein</fullName>
    </recommendedName>
</protein>
<keyword evidence="3" id="KW-0808">Transferase</keyword>
<dbReference type="PROSITE" id="PS50011">
    <property type="entry name" value="PROTEIN_KINASE_DOM"/>
    <property type="match status" value="1"/>
</dbReference>
<dbReference type="PANTHER" id="PTHR24057:SF20">
    <property type="entry name" value="PROTEIN KINASE DOMAIN-CONTAINING PROTEIN"/>
    <property type="match status" value="1"/>
</dbReference>
<dbReference type="CDD" id="cd14137">
    <property type="entry name" value="STKc_GSK3"/>
    <property type="match status" value="1"/>
</dbReference>
<dbReference type="AlphaFoldDB" id="A0A8S1GWU6"/>
<feature type="binding site" evidence="7">
    <location>
        <position position="139"/>
    </location>
    <ligand>
        <name>ATP</name>
        <dbReference type="ChEBI" id="CHEBI:30616"/>
    </ligand>
</feature>
<evidence type="ECO:0000256" key="6">
    <source>
        <dbReference type="ARBA" id="ARBA00022840"/>
    </source>
</evidence>
<dbReference type="GO" id="GO:0005524">
    <property type="term" value="F:ATP binding"/>
    <property type="evidence" value="ECO:0007669"/>
    <property type="project" value="UniProtKB-UniRule"/>
</dbReference>
<keyword evidence="4 7" id="KW-0547">Nucleotide-binding</keyword>
<organism evidence="11 12">
    <name type="scientific">Caenorhabditis auriculariae</name>
    <dbReference type="NCBI Taxonomy" id="2777116"/>
    <lineage>
        <taxon>Eukaryota</taxon>
        <taxon>Metazoa</taxon>
        <taxon>Ecdysozoa</taxon>
        <taxon>Nematoda</taxon>
        <taxon>Chromadorea</taxon>
        <taxon>Rhabditida</taxon>
        <taxon>Rhabditina</taxon>
        <taxon>Rhabditomorpha</taxon>
        <taxon>Rhabditoidea</taxon>
        <taxon>Rhabditidae</taxon>
        <taxon>Peloderinae</taxon>
        <taxon>Caenorhabditis</taxon>
    </lineage>
</organism>
<dbReference type="OrthoDB" id="272141at2759"/>
<keyword evidence="12" id="KW-1185">Reference proteome</keyword>
<evidence type="ECO:0000259" key="10">
    <source>
        <dbReference type="PROSITE" id="PS50011"/>
    </source>
</evidence>
<sequence length="479" mass="54847">MRISRCFEERSIQRERCRNNPNFCDTRSSTVSGFQHKNRYVLSSSRRNWMDYLQKNKAKDRKTMIAILSTTNAMPIYAVPQVARPPPEIFTVKARPAYGNVDREIELQLTNSKIIGNGSFGTVFMAELCATNETVAIKKVCIDARYKNRELGIMKRLQHPNIVRLMYFYYERTVKDEEMLYMMMEFMPKTLHQVLREHTKNQTFLSSFHTKLYTFQLLRALAFIHTDNLVHRDIKPQNLLVDHEIGVLKVCDFGSAKFLEKDRENVSYICSRYYRAPELLLCCNNYGVNIDVWSAGAVLCEFFHDTPLFLGTSSAGVLITIASILGKPQIDDIPQKRPTISLSQLPDLPGIGIAKVLNRRPSGNALQVIQGFLKYSPSQRMDPLEALALPYFDDLRNPSAKLPNGAPLPPIFEWYEKEVVNKSDILRKIFPSRKESVATIEVPAITIEPLDVEPKLSDENAIGEPRSKQKKTKKLFSLN</sequence>
<feature type="domain" description="Protein kinase" evidence="10">
    <location>
        <begin position="109"/>
        <end position="392"/>
    </location>
</feature>
<dbReference type="GO" id="GO:0007165">
    <property type="term" value="P:signal transduction"/>
    <property type="evidence" value="ECO:0007669"/>
    <property type="project" value="TreeGrafter"/>
</dbReference>